<accession>A0A1M6FDV0</accession>
<organism evidence="1 2">
    <name type="scientific">Desulfatibacillum alkenivorans DSM 16219</name>
    <dbReference type="NCBI Taxonomy" id="1121393"/>
    <lineage>
        <taxon>Bacteria</taxon>
        <taxon>Pseudomonadati</taxon>
        <taxon>Thermodesulfobacteriota</taxon>
        <taxon>Desulfobacteria</taxon>
        <taxon>Desulfobacterales</taxon>
        <taxon>Desulfatibacillaceae</taxon>
        <taxon>Desulfatibacillum</taxon>
    </lineage>
</organism>
<dbReference type="PANTHER" id="PTHR39206:SF1">
    <property type="entry name" value="SLL8004 PROTEIN"/>
    <property type="match status" value="1"/>
</dbReference>
<sequence length="191" mass="21051">MTAAKQLWILTGGNGAGKSTFYSQYLAKRGLAFVNADLIAKTIDPDAPEKLSYEAATIAGDIREDLIAQGVSFCFETVFSHPSKIDFIAMAKARGYTVILVYIHLFDPSLNEARVHQRVLEGGHDVPADKIRARIPRTLENVKASLPLVDEAWILDNSSAGNRFAQVFTMKSSRFEIKTDPLPDWAQGLLP</sequence>
<keyword evidence="2" id="KW-1185">Reference proteome</keyword>
<name>A0A1M6FDV0_9BACT</name>
<dbReference type="EMBL" id="FQZU01000003">
    <property type="protein sequence ID" value="SHI95910.1"/>
    <property type="molecule type" value="Genomic_DNA"/>
</dbReference>
<proteinExistence type="predicted"/>
<dbReference type="PANTHER" id="PTHR39206">
    <property type="entry name" value="SLL8004 PROTEIN"/>
    <property type="match status" value="1"/>
</dbReference>
<dbReference type="STRING" id="1121393.SAMN02745216_00796"/>
<reference evidence="2" key="1">
    <citation type="submission" date="2016-11" db="EMBL/GenBank/DDBJ databases">
        <authorList>
            <person name="Varghese N."/>
            <person name="Submissions S."/>
        </authorList>
    </citation>
    <scope>NUCLEOTIDE SEQUENCE [LARGE SCALE GENOMIC DNA]</scope>
    <source>
        <strain evidence="2">DSM 16219</strain>
    </source>
</reference>
<evidence type="ECO:0000313" key="1">
    <source>
        <dbReference type="EMBL" id="SHI95910.1"/>
    </source>
</evidence>
<dbReference type="OrthoDB" id="9791543at2"/>
<dbReference type="Proteomes" id="UP000183994">
    <property type="component" value="Unassembled WGS sequence"/>
</dbReference>
<dbReference type="Gene3D" id="3.40.50.300">
    <property type="entry name" value="P-loop containing nucleotide triphosphate hydrolases"/>
    <property type="match status" value="1"/>
</dbReference>
<dbReference type="SUPFAM" id="SSF52540">
    <property type="entry name" value="P-loop containing nucleoside triphosphate hydrolases"/>
    <property type="match status" value="1"/>
</dbReference>
<evidence type="ECO:0000313" key="2">
    <source>
        <dbReference type="Proteomes" id="UP000183994"/>
    </source>
</evidence>
<dbReference type="InterPro" id="IPR027417">
    <property type="entry name" value="P-loop_NTPase"/>
</dbReference>
<dbReference type="RefSeq" id="WP_073473096.1">
    <property type="nucleotide sequence ID" value="NZ_FQZU01000003.1"/>
</dbReference>
<dbReference type="Pfam" id="PF13671">
    <property type="entry name" value="AAA_33"/>
    <property type="match status" value="1"/>
</dbReference>
<dbReference type="AlphaFoldDB" id="A0A1M6FDV0"/>
<gene>
    <name evidence="1" type="ORF">SAMN02745216_00796</name>
</gene>
<protein>
    <submittedName>
        <fullName evidence="1">Predicted ABC-type ATPase</fullName>
    </submittedName>
</protein>